<organism evidence="1 2">
    <name type="scientific">Deinococcus cavernae</name>
    <dbReference type="NCBI Taxonomy" id="2320857"/>
    <lineage>
        <taxon>Bacteria</taxon>
        <taxon>Thermotogati</taxon>
        <taxon>Deinococcota</taxon>
        <taxon>Deinococci</taxon>
        <taxon>Deinococcales</taxon>
        <taxon>Deinococcaceae</taxon>
        <taxon>Deinococcus</taxon>
    </lineage>
</organism>
<comment type="caution">
    <text evidence="1">The sequence shown here is derived from an EMBL/GenBank/DDBJ whole genome shotgun (WGS) entry which is preliminary data.</text>
</comment>
<accession>A0A418UZS7</accession>
<protein>
    <submittedName>
        <fullName evidence="1">Uncharacterized protein</fullName>
    </submittedName>
</protein>
<proteinExistence type="predicted"/>
<dbReference type="RefSeq" id="WP_119766839.1">
    <property type="nucleotide sequence ID" value="NZ_QYUJ01000030.1"/>
</dbReference>
<dbReference type="EMBL" id="QYUJ01000030">
    <property type="protein sequence ID" value="RJF68975.1"/>
    <property type="molecule type" value="Genomic_DNA"/>
</dbReference>
<gene>
    <name evidence="1" type="ORF">D3875_21845</name>
</gene>
<evidence type="ECO:0000313" key="2">
    <source>
        <dbReference type="Proteomes" id="UP000286287"/>
    </source>
</evidence>
<name>A0A418UZS7_9DEIO</name>
<reference evidence="1 2" key="1">
    <citation type="submission" date="2018-09" db="EMBL/GenBank/DDBJ databases">
        <authorList>
            <person name="Zhu H."/>
        </authorList>
    </citation>
    <scope>NUCLEOTIDE SEQUENCE [LARGE SCALE GENOMIC DNA]</scope>
    <source>
        <strain evidence="1 2">K2S05-167</strain>
    </source>
</reference>
<keyword evidence="2" id="KW-1185">Reference proteome</keyword>
<dbReference type="AlphaFoldDB" id="A0A418UZS7"/>
<dbReference type="Proteomes" id="UP000286287">
    <property type="component" value="Unassembled WGS sequence"/>
</dbReference>
<sequence>MKLLGHDGTSITVEIDGVMHQLNTLLRYYYKPRGPLLRTEVQHWRLDDLNGVRLERTTLPHMFTLLSAWRIVEKQ</sequence>
<evidence type="ECO:0000313" key="1">
    <source>
        <dbReference type="EMBL" id="RJF68975.1"/>
    </source>
</evidence>